<evidence type="ECO:0000313" key="1">
    <source>
        <dbReference type="EMBL" id="MBA4463012.1"/>
    </source>
</evidence>
<dbReference type="EMBL" id="JACEMX010000058">
    <property type="protein sequence ID" value="MBA4463012.1"/>
    <property type="molecule type" value="Genomic_DNA"/>
</dbReference>
<proteinExistence type="predicted"/>
<reference evidence="1 2" key="1">
    <citation type="journal article" date="2020" name="Appl. Environ. Microbiol.">
        <title>Genomic Characteristics of a Novel Species of Ammonia-Oxidizing Archaea from the Jiulong River Estuary.</title>
        <authorList>
            <person name="Zou D."/>
            <person name="Wan R."/>
            <person name="Han L."/>
            <person name="Xu M.N."/>
            <person name="Liu Y."/>
            <person name="Liu H."/>
            <person name="Kao S.J."/>
            <person name="Li M."/>
        </authorList>
    </citation>
    <scope>NUCLEOTIDE SEQUENCE [LARGE SCALE GENOMIC DNA]</scope>
    <source>
        <strain evidence="1">S2bin1</strain>
    </source>
</reference>
<comment type="caution">
    <text evidence="1">The sequence shown here is derived from an EMBL/GenBank/DDBJ whole genome shotgun (WGS) entry which is preliminary data.</text>
</comment>
<evidence type="ECO:0000313" key="2">
    <source>
        <dbReference type="Proteomes" id="UP000591542"/>
    </source>
</evidence>
<name>A0AC60W742_9ARCH</name>
<gene>
    <name evidence="1" type="ORF">H2B01_02350</name>
</gene>
<protein>
    <submittedName>
        <fullName evidence="1">Uncharacterized protein</fullName>
    </submittedName>
</protein>
<sequence>MQYPFLAVIFLGMFVFFNANADSINQYDYEKSEEKLCKEGHTNLVKKTTQKSVCVKITSVEKLVQRGWAEDPQAHLKISNSIEKQNDPVLISKSIDEQCQFDMDCVVSRMLKIGETHEQEIFEDTVLELLAIYEKRNTMCHSEGHHMGMVLYAYYDDVNKAVSMAGLECGGALYHGILETHFGVEKFFENSFDEFQANKICTEEFVDSKIKKWECLHGLGHGLTVAYEYDVFEPLKFCNSFEGWELQACARGVFMENIIHVRNTSEGTFDQNDMFYPCNSVEEQFVGDCYLYQTFYLQTLSRGFGSVETTFSLCEGIEPKEFIKFCYVAIGESMADLYLSIASQLAIDNCQKGDPQYEAYCYVGTMRILADQKNSKHAIDYCNSVPKDGQKTCFEYFGKWADLISETPEEKTLICSDIQDETHFEQCQKSSLNDGDFL</sequence>
<accession>A0AC60W742</accession>
<organism evidence="1 2">
    <name type="scientific">Candidatus Nitrosomaritimum aestuariumsis</name>
    <dbReference type="NCBI Taxonomy" id="3342354"/>
    <lineage>
        <taxon>Archaea</taxon>
        <taxon>Nitrososphaerota</taxon>
        <taxon>Nitrososphaeria</taxon>
        <taxon>Nitrosopumilales</taxon>
        <taxon>Nitrosopumilaceae</taxon>
        <taxon>Candidatus Nitrosomaritimum</taxon>
    </lineage>
</organism>
<dbReference type="Proteomes" id="UP000591542">
    <property type="component" value="Unassembled WGS sequence"/>
</dbReference>